<keyword evidence="4 5" id="KW-0472">Membrane</keyword>
<feature type="transmembrane region" description="Helical" evidence="5">
    <location>
        <begin position="204"/>
        <end position="224"/>
    </location>
</feature>
<keyword evidence="3 5" id="KW-1133">Transmembrane helix</keyword>
<dbReference type="EMBL" id="QNGE01002909">
    <property type="protein sequence ID" value="KAA3674799.1"/>
    <property type="molecule type" value="Genomic_DNA"/>
</dbReference>
<comment type="subcellular location">
    <subcellularLocation>
        <location evidence="1">Membrane</location>
    </subcellularLocation>
</comment>
<evidence type="ECO:0000256" key="5">
    <source>
        <dbReference type="SAM" id="Phobius"/>
    </source>
</evidence>
<comment type="caution">
    <text evidence="7">The sequence shown here is derived from an EMBL/GenBank/DDBJ whole genome shotgun (WGS) entry which is preliminary data.</text>
</comment>
<dbReference type="PROSITE" id="PS50262">
    <property type="entry name" value="G_PROTEIN_RECEP_F1_2"/>
    <property type="match status" value="1"/>
</dbReference>
<feature type="transmembrane region" description="Helical" evidence="5">
    <location>
        <begin position="73"/>
        <end position="93"/>
    </location>
</feature>
<evidence type="ECO:0000256" key="4">
    <source>
        <dbReference type="ARBA" id="ARBA00023136"/>
    </source>
</evidence>
<evidence type="ECO:0000259" key="6">
    <source>
        <dbReference type="PROSITE" id="PS50262"/>
    </source>
</evidence>
<gene>
    <name evidence="7" type="ORF">DEA37_0007624</name>
</gene>
<dbReference type="Gene3D" id="1.20.1070.10">
    <property type="entry name" value="Rhodopsin 7-helix transmembrane proteins"/>
    <property type="match status" value="1"/>
</dbReference>
<feature type="non-terminal residue" evidence="7">
    <location>
        <position position="228"/>
    </location>
</feature>
<feature type="transmembrane region" description="Helical" evidence="5">
    <location>
        <begin position="171"/>
        <end position="192"/>
    </location>
</feature>
<evidence type="ECO:0000256" key="2">
    <source>
        <dbReference type="ARBA" id="ARBA00022692"/>
    </source>
</evidence>
<evidence type="ECO:0000313" key="8">
    <source>
        <dbReference type="Proteomes" id="UP000324629"/>
    </source>
</evidence>
<feature type="transmembrane region" description="Helical" evidence="5">
    <location>
        <begin position="48"/>
        <end position="66"/>
    </location>
</feature>
<proteinExistence type="predicted"/>
<dbReference type="GO" id="GO:0016020">
    <property type="term" value="C:membrane"/>
    <property type="evidence" value="ECO:0007669"/>
    <property type="project" value="UniProtKB-SubCell"/>
</dbReference>
<dbReference type="InterPro" id="IPR017452">
    <property type="entry name" value="GPCR_Rhodpsn_7TM"/>
</dbReference>
<dbReference type="Proteomes" id="UP000324629">
    <property type="component" value="Unassembled WGS sequence"/>
</dbReference>
<feature type="domain" description="G-protein coupled receptors family 1 profile" evidence="6">
    <location>
        <begin position="53"/>
        <end position="221"/>
    </location>
</feature>
<sequence>MQSVVDFLASSLYMVNSLVDRFLLDQQHPCYMFYRRITVWLLTGLRGALNFSVATHSFIQLVYPFVHVSIRRGVLVILGGFSVTFTLFTMAVAHLDSSETDRRCAFVPDSLVDYVGFVRVFHLITFVYQFLFPLTASAYMYHKIFDTIRGAHSQVGRNVYKELWKTRMCDVYLFLFCVSPAHICAFLVRMHSEKTSYSNSRLELINTYLMIFYHIASPIYSLTFRRSF</sequence>
<evidence type="ECO:0000256" key="3">
    <source>
        <dbReference type="ARBA" id="ARBA00022989"/>
    </source>
</evidence>
<keyword evidence="8" id="KW-1185">Reference proteome</keyword>
<evidence type="ECO:0000256" key="1">
    <source>
        <dbReference type="ARBA" id="ARBA00004370"/>
    </source>
</evidence>
<reference evidence="7 8" key="1">
    <citation type="journal article" date="2019" name="Gigascience">
        <title>Whole-genome sequence of the oriental lung fluke Paragonimus westermani.</title>
        <authorList>
            <person name="Oey H."/>
            <person name="Zakrzewski M."/>
            <person name="Narain K."/>
            <person name="Devi K.R."/>
            <person name="Agatsuma T."/>
            <person name="Nawaratna S."/>
            <person name="Gobert G.N."/>
            <person name="Jones M.K."/>
            <person name="Ragan M.A."/>
            <person name="McManus D.P."/>
            <person name="Krause L."/>
        </authorList>
    </citation>
    <scope>NUCLEOTIDE SEQUENCE [LARGE SCALE GENOMIC DNA]</scope>
    <source>
        <strain evidence="7 8">IND2009</strain>
    </source>
</reference>
<dbReference type="AlphaFoldDB" id="A0A5J4NHK8"/>
<feature type="transmembrane region" description="Helical" evidence="5">
    <location>
        <begin position="120"/>
        <end position="141"/>
    </location>
</feature>
<accession>A0A5J4NHK8</accession>
<name>A0A5J4NHK8_9TREM</name>
<organism evidence="7 8">
    <name type="scientific">Paragonimus westermani</name>
    <dbReference type="NCBI Taxonomy" id="34504"/>
    <lineage>
        <taxon>Eukaryota</taxon>
        <taxon>Metazoa</taxon>
        <taxon>Spiralia</taxon>
        <taxon>Lophotrochozoa</taxon>
        <taxon>Platyhelminthes</taxon>
        <taxon>Trematoda</taxon>
        <taxon>Digenea</taxon>
        <taxon>Plagiorchiida</taxon>
        <taxon>Troglotremata</taxon>
        <taxon>Troglotrematidae</taxon>
        <taxon>Paragonimus</taxon>
    </lineage>
</organism>
<evidence type="ECO:0000313" key="7">
    <source>
        <dbReference type="EMBL" id="KAA3674799.1"/>
    </source>
</evidence>
<protein>
    <recommendedName>
        <fullName evidence="6">G-protein coupled receptors family 1 profile domain-containing protein</fullName>
    </recommendedName>
</protein>
<keyword evidence="2 5" id="KW-0812">Transmembrane</keyword>
<dbReference type="SUPFAM" id="SSF81321">
    <property type="entry name" value="Family A G protein-coupled receptor-like"/>
    <property type="match status" value="1"/>
</dbReference>